<dbReference type="EMBL" id="JBGCUC010000008">
    <property type="protein sequence ID" value="MFG6076881.1"/>
    <property type="molecule type" value="Genomic_DNA"/>
</dbReference>
<dbReference type="Proteomes" id="UP001605250">
    <property type="component" value="Unassembled WGS sequence"/>
</dbReference>
<dbReference type="RefSeq" id="WP_394148980.1">
    <property type="nucleotide sequence ID" value="NZ_JBGCUC010000008.1"/>
</dbReference>
<comment type="caution">
    <text evidence="1">The sequence shown here is derived from an EMBL/GenBank/DDBJ whole genome shotgun (WGS) entry which is preliminary data.</text>
</comment>
<proteinExistence type="predicted"/>
<evidence type="ECO:0000313" key="1">
    <source>
        <dbReference type="EMBL" id="MFG6076881.1"/>
    </source>
</evidence>
<name>A0ABW7CKY0_9GAMM</name>
<evidence type="ECO:0000313" key="2">
    <source>
        <dbReference type="Proteomes" id="UP001605250"/>
    </source>
</evidence>
<keyword evidence="2" id="KW-1185">Reference proteome</keyword>
<reference evidence="1 2" key="1">
    <citation type="submission" date="2024-07" db="EMBL/GenBank/DDBJ databases">
        <title>Novel bacterial strain Erwinia sp. OPT-41 promoting growth of various crops.</title>
        <authorList>
            <person name="Egorshina A."/>
            <person name="Lukyantsev M.A."/>
            <person name="Golubev S.N."/>
            <person name="Muratova A.Y."/>
            <person name="Bulygina E.A."/>
        </authorList>
    </citation>
    <scope>NUCLEOTIDE SEQUENCE [LARGE SCALE GENOMIC DNA]</scope>
    <source>
        <strain evidence="1 2">OPT-41</strain>
    </source>
</reference>
<organism evidence="1 2">
    <name type="scientific">Erwinia plantamica</name>
    <dbReference type="NCBI Taxonomy" id="3237104"/>
    <lineage>
        <taxon>Bacteria</taxon>
        <taxon>Pseudomonadati</taxon>
        <taxon>Pseudomonadota</taxon>
        <taxon>Gammaproteobacteria</taxon>
        <taxon>Enterobacterales</taxon>
        <taxon>Erwiniaceae</taxon>
        <taxon>Erwinia</taxon>
    </lineage>
</organism>
<accession>A0ABW7CKY0</accession>
<gene>
    <name evidence="1" type="ORF">AB3U87_10980</name>
</gene>
<protein>
    <submittedName>
        <fullName evidence="1">Uncharacterized protein</fullName>
    </submittedName>
</protein>
<sequence length="168" mass="19095">MKLFHGTRANFTKFSVDYPGTGEGGRIHAIWFTDNFKGAKNHALLYARQPGPGRVYECELSDDALILKTDIPLYEQIAVYKAISTHLPVSISVQKYYDHLFGDYHRLSGKFNHHSNDEDLHNNILMSAGIDAIHDYEGSWTDPYLHGSTTVVLSLEKIKILEIHELFC</sequence>